<keyword evidence="3 7" id="KW-0436">Ligase</keyword>
<evidence type="ECO:0000256" key="4">
    <source>
        <dbReference type="ARBA" id="ARBA00034003"/>
    </source>
</evidence>
<dbReference type="GO" id="GO:0005524">
    <property type="term" value="F:ATP binding"/>
    <property type="evidence" value="ECO:0007669"/>
    <property type="project" value="InterPro"/>
</dbReference>
<dbReference type="Pfam" id="PF01068">
    <property type="entry name" value="DNA_ligase_A_M"/>
    <property type="match status" value="1"/>
</dbReference>
<comment type="caution">
    <text evidence="7">The sequence shown here is derived from an EMBL/GenBank/DDBJ whole genome shotgun (WGS) entry which is preliminary data.</text>
</comment>
<evidence type="ECO:0000313" key="7">
    <source>
        <dbReference type="EMBL" id="GGO95916.1"/>
    </source>
</evidence>
<dbReference type="Gene3D" id="3.30.470.30">
    <property type="entry name" value="DNA ligase/mRNA capping enzyme"/>
    <property type="match status" value="1"/>
</dbReference>
<dbReference type="PROSITE" id="PS50160">
    <property type="entry name" value="DNA_LIGASE_A3"/>
    <property type="match status" value="1"/>
</dbReference>
<protein>
    <recommendedName>
        <fullName evidence="2">DNA ligase (ATP)</fullName>
        <ecNumber evidence="2">6.5.1.1</ecNumber>
    </recommendedName>
</protein>
<reference evidence="7" key="1">
    <citation type="journal article" date="2014" name="Int. J. Syst. Evol. Microbiol.">
        <title>Complete genome sequence of Corynebacterium casei LMG S-19264T (=DSM 44701T), isolated from a smear-ripened cheese.</title>
        <authorList>
            <consortium name="US DOE Joint Genome Institute (JGI-PGF)"/>
            <person name="Walter F."/>
            <person name="Albersmeier A."/>
            <person name="Kalinowski J."/>
            <person name="Ruckert C."/>
        </authorList>
    </citation>
    <scope>NUCLEOTIDE SEQUENCE</scope>
    <source>
        <strain evidence="7">CGMCC 4.7201</strain>
    </source>
</reference>
<reference evidence="7" key="2">
    <citation type="submission" date="2020-09" db="EMBL/GenBank/DDBJ databases">
        <authorList>
            <person name="Sun Q."/>
            <person name="Zhou Y."/>
        </authorList>
    </citation>
    <scope>NUCLEOTIDE SEQUENCE</scope>
    <source>
        <strain evidence="7">CGMCC 4.7201</strain>
    </source>
</reference>
<feature type="domain" description="ATP-dependent DNA ligase family profile" evidence="6">
    <location>
        <begin position="123"/>
        <end position="214"/>
    </location>
</feature>
<comment type="catalytic activity">
    <reaction evidence="4">
        <text>ATP + (deoxyribonucleotide)n-3'-hydroxyl + 5'-phospho-(deoxyribonucleotide)m = (deoxyribonucleotide)n+m + AMP + diphosphate.</text>
        <dbReference type="EC" id="6.5.1.1"/>
    </reaction>
</comment>
<evidence type="ECO:0000313" key="8">
    <source>
        <dbReference type="Proteomes" id="UP000641932"/>
    </source>
</evidence>
<dbReference type="Gene3D" id="2.40.50.140">
    <property type="entry name" value="Nucleic acid-binding proteins"/>
    <property type="match status" value="1"/>
</dbReference>
<evidence type="ECO:0000256" key="5">
    <source>
        <dbReference type="SAM" id="MobiDB-lite"/>
    </source>
</evidence>
<comment type="similarity">
    <text evidence="1">Belongs to the ATP-dependent DNA ligase family.</text>
</comment>
<gene>
    <name evidence="7" type="ORF">GCM10012280_54220</name>
</gene>
<dbReference type="Pfam" id="PF04679">
    <property type="entry name" value="DNA_ligase_A_C"/>
    <property type="match status" value="1"/>
</dbReference>
<sequence>MKPHEPVNRPARGTAPAQLPLLSPMLATQGTVPTDPWRWAFEVKWDGIRVLAYLPGDGGMKLVSRNNNDVTFRYPELADLPALLPGEDVILDAEIVAVDSKGRPSFARLQERMNLDKLPAIKAATRTTPVSLMVFDILWRSGGQTTSLPYRARRELLEGMGMESGRIGVPPAWHGEGDTAMTWTLTMGLEGVIAKRLDSRYWPGKRSRDWIKIKHWRTLDVLIGGWIPSDRAATVMKSLLVGLPEGGGLRYCGAVGSGFTHADRTWFATELRRLEMESPPFFNPRQALERGHPVRWCEPVLTGEVEFFEWTPAGQMRQPVWRGLRGEHGP</sequence>
<evidence type="ECO:0000256" key="3">
    <source>
        <dbReference type="ARBA" id="ARBA00022598"/>
    </source>
</evidence>
<dbReference type="PANTHER" id="PTHR45674">
    <property type="entry name" value="DNA LIGASE 1/3 FAMILY MEMBER"/>
    <property type="match status" value="1"/>
</dbReference>
<proteinExistence type="inferred from homology"/>
<dbReference type="InterPro" id="IPR012310">
    <property type="entry name" value="DNA_ligase_ATP-dep_cent"/>
</dbReference>
<feature type="region of interest" description="Disordered" evidence="5">
    <location>
        <begin position="1"/>
        <end position="20"/>
    </location>
</feature>
<dbReference type="CDD" id="cd07906">
    <property type="entry name" value="Adenylation_DNA_ligase_LigD_LigC"/>
    <property type="match status" value="1"/>
</dbReference>
<evidence type="ECO:0000256" key="2">
    <source>
        <dbReference type="ARBA" id="ARBA00012727"/>
    </source>
</evidence>
<dbReference type="PANTHER" id="PTHR45674:SF4">
    <property type="entry name" value="DNA LIGASE 1"/>
    <property type="match status" value="1"/>
</dbReference>
<name>A0A917ZWL7_9ACTN</name>
<dbReference type="InterPro" id="IPR012309">
    <property type="entry name" value="DNA_ligase_ATP-dep_C"/>
</dbReference>
<dbReference type="InterPro" id="IPR012340">
    <property type="entry name" value="NA-bd_OB-fold"/>
</dbReference>
<evidence type="ECO:0000259" key="6">
    <source>
        <dbReference type="PROSITE" id="PS50160"/>
    </source>
</evidence>
<accession>A0A917ZWL7</accession>
<dbReference type="SUPFAM" id="SSF56091">
    <property type="entry name" value="DNA ligase/mRNA capping enzyme, catalytic domain"/>
    <property type="match status" value="1"/>
</dbReference>
<organism evidence="7 8">
    <name type="scientific">Wenjunlia tyrosinilytica</name>
    <dbReference type="NCBI Taxonomy" id="1544741"/>
    <lineage>
        <taxon>Bacteria</taxon>
        <taxon>Bacillati</taxon>
        <taxon>Actinomycetota</taxon>
        <taxon>Actinomycetes</taxon>
        <taxon>Kitasatosporales</taxon>
        <taxon>Streptomycetaceae</taxon>
        <taxon>Wenjunlia</taxon>
    </lineage>
</organism>
<dbReference type="InterPro" id="IPR014146">
    <property type="entry name" value="LigD_ligase_dom"/>
</dbReference>
<dbReference type="InterPro" id="IPR050191">
    <property type="entry name" value="ATP-dep_DNA_ligase"/>
</dbReference>
<evidence type="ECO:0000256" key="1">
    <source>
        <dbReference type="ARBA" id="ARBA00007572"/>
    </source>
</evidence>
<dbReference type="GO" id="GO:0006310">
    <property type="term" value="P:DNA recombination"/>
    <property type="evidence" value="ECO:0007669"/>
    <property type="project" value="InterPro"/>
</dbReference>
<dbReference type="GO" id="GO:0006281">
    <property type="term" value="P:DNA repair"/>
    <property type="evidence" value="ECO:0007669"/>
    <property type="project" value="InterPro"/>
</dbReference>
<dbReference type="AlphaFoldDB" id="A0A917ZWL7"/>
<dbReference type="SUPFAM" id="SSF50249">
    <property type="entry name" value="Nucleic acid-binding proteins"/>
    <property type="match status" value="1"/>
</dbReference>
<dbReference type="NCBIfam" id="TIGR02779">
    <property type="entry name" value="NHEJ_ligase_lig"/>
    <property type="match status" value="1"/>
</dbReference>
<dbReference type="EMBL" id="BMMS01000027">
    <property type="protein sequence ID" value="GGO95916.1"/>
    <property type="molecule type" value="Genomic_DNA"/>
</dbReference>
<dbReference type="CDD" id="cd07971">
    <property type="entry name" value="OBF_DNA_ligase_LigD"/>
    <property type="match status" value="1"/>
</dbReference>
<dbReference type="Gene3D" id="3.30.1490.70">
    <property type="match status" value="1"/>
</dbReference>
<dbReference type="Proteomes" id="UP000641932">
    <property type="component" value="Unassembled WGS sequence"/>
</dbReference>
<dbReference type="GO" id="GO:0003910">
    <property type="term" value="F:DNA ligase (ATP) activity"/>
    <property type="evidence" value="ECO:0007669"/>
    <property type="project" value="UniProtKB-EC"/>
</dbReference>
<dbReference type="EC" id="6.5.1.1" evidence="2"/>
<keyword evidence="8" id="KW-1185">Reference proteome</keyword>